<feature type="compositionally biased region" description="Acidic residues" evidence="1">
    <location>
        <begin position="560"/>
        <end position="574"/>
    </location>
</feature>
<feature type="region of interest" description="Disordered" evidence="1">
    <location>
        <begin position="815"/>
        <end position="950"/>
    </location>
</feature>
<evidence type="ECO:0000256" key="1">
    <source>
        <dbReference type="SAM" id="MobiDB-lite"/>
    </source>
</evidence>
<accession>A0A0D2J0N5</accession>
<feature type="region of interest" description="Disordered" evidence="1">
    <location>
        <begin position="634"/>
        <end position="681"/>
    </location>
</feature>
<feature type="compositionally biased region" description="Basic and acidic residues" evidence="1">
    <location>
        <begin position="430"/>
        <end position="442"/>
    </location>
</feature>
<feature type="compositionally biased region" description="Basic and acidic residues" evidence="1">
    <location>
        <begin position="911"/>
        <end position="924"/>
    </location>
</feature>
<feature type="compositionally biased region" description="Polar residues" evidence="1">
    <location>
        <begin position="1158"/>
        <end position="1173"/>
    </location>
</feature>
<sequence length="1275" mass="138644">MAQLRSMGSGTDVLSMSAKSTRATLPHAAAPPSYVSVAEAEKLVYAEIDRLVKISNNAVYMLNGFLDQILYDILNKSQSTALGAVRAAIPLVLKQRLGRAAIKAADEELQDYLDEDELENIQTHPAVLDPRAEFDVDLAWKLTRLRCMVYAKLGDMEEEDEEDYLEGNDVRDHLSQVKEAYRSSARISPPSAIFLSTILEFIAEQALCIAAQHARKRTMYVKDTARETLLMQHHQDPDAIFLEEIDMSGIGKEGPLIRLWRSWKGSVRTGGSMSSRPTTPNIMSPIGPESPMPDWKFPSAPVIPPIQEEASRSVTPANIPLPMTENDVDEIEVPGLARTFEEVETNEQRPGLGDRRPTSMLVMPGQFPSSASNDEHREWPSPSRRRSRSVPSPTKTSSGAHLATQSELSPSLPVHGSRGETGATEDVRDEEVPRPQEEDRSALRSNAIGATVATIAGALNVEAAKAFRRERPSLELTSPVSQEGGEQRLSNNTADGFERTQIAVPAPATSMDVAEAESHEGAVDPGDLALSSSDGEGGDVGNDHMNLRDSGFSVAGPMDDIPEDEQEAATDETEPQIANHDDYEQAEGEGGAAGRSSRYSNLGYATIFQTPDTSSGYSNPNSTRSFVQGMARSNEAGANSNNTTPSTTSAWPAVIPNRRSSLDRQKPENSQSEMRVPPHIPSYHTSEQLEAAENPQEFLPRYGTSALATQNNRPISGSAKDGRPSTSGSGTGRRQHIRLRSDNEEAWPREDLDRAKKSLDLLIDSNETLHYTLTPASANVVCKYSSFILQSADINLLQGGKIKVKSQTQELADFFRTTAPPGEEVRPKSSRSAKDGLRANPPPTPAAGQQSTSSPSKPKNRLGEPREARMVRNNTRDLADYARSTGPENEAQLPKLLSARPATAQGARTELSLRERVFGVDGENRPNTTSGKPSRLKYQARDARGPRTAESSDLIDFIREGPPRAPGEHRIDRHVAPFRTTMDSDDLNALAPPPELDTKGRNSDGSAQESAVTVKSMPSSMNSRTGLLESTNRAAGKFTNGFGTSATAISKQPVIPETDGMPKRTRPKIRDPYAIDYSDEEEEEMEEEHEPPKRRTDEESLVDFLRNTAPPPGMTTQPILAAIPNPTQPDPASMVRQSTSSSKLKDLLPGGSAAAARNNPQASGNIATPNTRPVNIARAESPHLTQVGSRMDKYRPTTTTHAPHVERNRQKMRVQPRDATTTSNGGGTADLAAYLMSSGPPPGVIEKPPQKNGGAVQKDQAGFLKFFQRRGSVRK</sequence>
<feature type="region of interest" description="Disordered" evidence="1">
    <location>
        <begin position="469"/>
        <end position="597"/>
    </location>
</feature>
<dbReference type="Proteomes" id="UP000053411">
    <property type="component" value="Unassembled WGS sequence"/>
</dbReference>
<evidence type="ECO:0000313" key="2">
    <source>
        <dbReference type="EMBL" id="KIY02902.1"/>
    </source>
</evidence>
<feature type="compositionally biased region" description="Polar residues" evidence="1">
    <location>
        <begin position="1041"/>
        <end position="1050"/>
    </location>
</feature>
<keyword evidence="3" id="KW-1185">Reference proteome</keyword>
<dbReference type="InterPro" id="IPR009072">
    <property type="entry name" value="Histone-fold"/>
</dbReference>
<gene>
    <name evidence="2" type="ORF">Z520_01367</name>
</gene>
<dbReference type="GO" id="GO:0046982">
    <property type="term" value="F:protein heterodimerization activity"/>
    <property type="evidence" value="ECO:0007669"/>
    <property type="project" value="InterPro"/>
</dbReference>
<dbReference type="OrthoDB" id="5382203at2759"/>
<feature type="region of interest" description="Disordered" evidence="1">
    <location>
        <begin position="1039"/>
        <end position="1259"/>
    </location>
</feature>
<feature type="compositionally biased region" description="Basic and acidic residues" evidence="1">
    <location>
        <begin position="823"/>
        <end position="837"/>
    </location>
</feature>
<protein>
    <submittedName>
        <fullName evidence="2">Uncharacterized protein</fullName>
    </submittedName>
</protein>
<feature type="compositionally biased region" description="Acidic residues" evidence="1">
    <location>
        <begin position="1077"/>
        <end position="1089"/>
    </location>
</feature>
<dbReference type="RefSeq" id="XP_016637024.1">
    <property type="nucleotide sequence ID" value="XM_016771885.1"/>
</dbReference>
<dbReference type="EMBL" id="KN848063">
    <property type="protein sequence ID" value="KIY02902.1"/>
    <property type="molecule type" value="Genomic_DNA"/>
</dbReference>
<dbReference type="GeneID" id="27707113"/>
<feature type="compositionally biased region" description="Polar residues" evidence="1">
    <location>
        <begin position="1003"/>
        <end position="1024"/>
    </location>
</feature>
<proteinExistence type="predicted"/>
<dbReference type="VEuPathDB" id="FungiDB:Z520_01367"/>
<feature type="compositionally biased region" description="Low complexity" evidence="1">
    <location>
        <begin position="639"/>
        <end position="649"/>
    </location>
</feature>
<organism evidence="2 3">
    <name type="scientific">Fonsecaea multimorphosa CBS 102226</name>
    <dbReference type="NCBI Taxonomy" id="1442371"/>
    <lineage>
        <taxon>Eukaryota</taxon>
        <taxon>Fungi</taxon>
        <taxon>Dikarya</taxon>
        <taxon>Ascomycota</taxon>
        <taxon>Pezizomycotina</taxon>
        <taxon>Eurotiomycetes</taxon>
        <taxon>Chaetothyriomycetidae</taxon>
        <taxon>Chaetothyriales</taxon>
        <taxon>Herpotrichiellaceae</taxon>
        <taxon>Fonsecaea</taxon>
    </lineage>
</organism>
<dbReference type="AlphaFoldDB" id="A0A0D2J0N5"/>
<dbReference type="Gene3D" id="1.10.20.10">
    <property type="entry name" value="Histone, subunit A"/>
    <property type="match status" value="1"/>
</dbReference>
<feature type="compositionally biased region" description="Basic and acidic residues" evidence="1">
    <location>
        <begin position="861"/>
        <end position="880"/>
    </location>
</feature>
<feature type="compositionally biased region" description="Polar residues" evidence="1">
    <location>
        <begin position="847"/>
        <end position="857"/>
    </location>
</feature>
<dbReference type="STRING" id="1442371.A0A0D2J0N5"/>
<evidence type="ECO:0000313" key="3">
    <source>
        <dbReference type="Proteomes" id="UP000053411"/>
    </source>
</evidence>
<feature type="region of interest" description="Disordered" evidence="1">
    <location>
        <begin position="339"/>
        <end position="447"/>
    </location>
</feature>
<feature type="region of interest" description="Disordered" evidence="1">
    <location>
        <begin position="708"/>
        <end position="745"/>
    </location>
</feature>
<feature type="compositionally biased region" description="Low complexity" evidence="1">
    <location>
        <begin position="389"/>
        <end position="398"/>
    </location>
</feature>
<feature type="region of interest" description="Disordered" evidence="1">
    <location>
        <begin position="983"/>
        <end position="1024"/>
    </location>
</feature>
<reference evidence="2 3" key="1">
    <citation type="submission" date="2015-01" db="EMBL/GenBank/DDBJ databases">
        <title>The Genome Sequence of Fonsecaea multimorphosa CBS 102226.</title>
        <authorList>
            <consortium name="The Broad Institute Genomics Platform"/>
            <person name="Cuomo C."/>
            <person name="de Hoog S."/>
            <person name="Gorbushina A."/>
            <person name="Stielow B."/>
            <person name="Teixiera M."/>
            <person name="Abouelleil A."/>
            <person name="Chapman S.B."/>
            <person name="Priest M."/>
            <person name="Young S.K."/>
            <person name="Wortman J."/>
            <person name="Nusbaum C."/>
            <person name="Birren B."/>
        </authorList>
    </citation>
    <scope>NUCLEOTIDE SEQUENCE [LARGE SCALE GENOMIC DNA]</scope>
    <source>
        <strain evidence="2 3">CBS 102226</strain>
    </source>
</reference>
<name>A0A0D2J0N5_9EURO</name>